<evidence type="ECO:0000256" key="2">
    <source>
        <dbReference type="ARBA" id="ARBA00022670"/>
    </source>
</evidence>
<keyword evidence="3" id="KW-0378">Hydrolase</keyword>
<keyword evidence="5" id="KW-0472">Membrane</keyword>
<dbReference type="PANTHER" id="PTHR43343">
    <property type="entry name" value="PEPTIDASE S12"/>
    <property type="match status" value="1"/>
</dbReference>
<evidence type="ECO:0000313" key="7">
    <source>
        <dbReference type="EMBL" id="HGK23889.1"/>
    </source>
</evidence>
<keyword evidence="4" id="KW-0720">Serine protease</keyword>
<dbReference type="SUPFAM" id="SSF50494">
    <property type="entry name" value="Trypsin-like serine proteases"/>
    <property type="match status" value="1"/>
</dbReference>
<dbReference type="PRINTS" id="PR00834">
    <property type="entry name" value="PROTEASES2C"/>
</dbReference>
<dbReference type="InterPro" id="IPR043504">
    <property type="entry name" value="Peptidase_S1_PA_chymotrypsin"/>
</dbReference>
<name>A0A7V3ZJ06_DICTH</name>
<dbReference type="InterPro" id="IPR036034">
    <property type="entry name" value="PDZ_sf"/>
</dbReference>
<dbReference type="EMBL" id="DTDV01000015">
    <property type="protein sequence ID" value="HGK23889.1"/>
    <property type="molecule type" value="Genomic_DNA"/>
</dbReference>
<comment type="similarity">
    <text evidence="1">Belongs to the peptidase S1C family.</text>
</comment>
<dbReference type="Gene3D" id="2.40.10.10">
    <property type="entry name" value="Trypsin-like serine proteases"/>
    <property type="match status" value="2"/>
</dbReference>
<reference evidence="7" key="1">
    <citation type="journal article" date="2020" name="mSystems">
        <title>Genome- and Community-Level Interaction Insights into Carbon Utilization and Element Cycling Functions of Hydrothermarchaeota in Hydrothermal Sediment.</title>
        <authorList>
            <person name="Zhou Z."/>
            <person name="Liu Y."/>
            <person name="Xu W."/>
            <person name="Pan J."/>
            <person name="Luo Z.H."/>
            <person name="Li M."/>
        </authorList>
    </citation>
    <scope>NUCLEOTIDE SEQUENCE [LARGE SCALE GENOMIC DNA]</scope>
    <source>
        <strain evidence="7">SpSt-70</strain>
    </source>
</reference>
<keyword evidence="5" id="KW-1133">Transmembrane helix</keyword>
<proteinExistence type="inferred from homology"/>
<dbReference type="Pfam" id="PF13180">
    <property type="entry name" value="PDZ_2"/>
    <property type="match status" value="1"/>
</dbReference>
<dbReference type="Gene3D" id="2.30.42.10">
    <property type="match status" value="1"/>
</dbReference>
<dbReference type="SUPFAM" id="SSF50156">
    <property type="entry name" value="PDZ domain-like"/>
    <property type="match status" value="1"/>
</dbReference>
<dbReference type="InterPro" id="IPR001478">
    <property type="entry name" value="PDZ"/>
</dbReference>
<dbReference type="InterPro" id="IPR001940">
    <property type="entry name" value="Peptidase_S1C"/>
</dbReference>
<evidence type="ECO:0000259" key="6">
    <source>
        <dbReference type="PROSITE" id="PS50106"/>
    </source>
</evidence>
<feature type="domain" description="PDZ" evidence="6">
    <location>
        <begin position="280"/>
        <end position="371"/>
    </location>
</feature>
<feature type="transmembrane region" description="Helical" evidence="5">
    <location>
        <begin position="12"/>
        <end position="34"/>
    </location>
</feature>
<organism evidence="7">
    <name type="scientific">Dictyoglomus thermophilum</name>
    <dbReference type="NCBI Taxonomy" id="14"/>
    <lineage>
        <taxon>Bacteria</taxon>
        <taxon>Pseudomonadati</taxon>
        <taxon>Dictyoglomota</taxon>
        <taxon>Dictyoglomia</taxon>
        <taxon>Dictyoglomales</taxon>
        <taxon>Dictyoglomaceae</taxon>
        <taxon>Dictyoglomus</taxon>
    </lineage>
</organism>
<evidence type="ECO:0000256" key="1">
    <source>
        <dbReference type="ARBA" id="ARBA00010541"/>
    </source>
</evidence>
<protein>
    <submittedName>
        <fullName evidence="7">PDZ domain-containing protein</fullName>
    </submittedName>
</protein>
<dbReference type="PROSITE" id="PS50106">
    <property type="entry name" value="PDZ"/>
    <property type="match status" value="1"/>
</dbReference>
<dbReference type="FunFam" id="2.40.10.10:FF:000001">
    <property type="entry name" value="Periplasmic serine protease DegS"/>
    <property type="match status" value="1"/>
</dbReference>
<evidence type="ECO:0000256" key="5">
    <source>
        <dbReference type="SAM" id="Phobius"/>
    </source>
</evidence>
<keyword evidence="2" id="KW-0645">Protease</keyword>
<gene>
    <name evidence="7" type="ORF">ENU78_05545</name>
</gene>
<keyword evidence="5" id="KW-0812">Transmembrane</keyword>
<dbReference type="GO" id="GO:0006508">
    <property type="term" value="P:proteolysis"/>
    <property type="evidence" value="ECO:0007669"/>
    <property type="project" value="UniProtKB-KW"/>
</dbReference>
<evidence type="ECO:0000256" key="4">
    <source>
        <dbReference type="ARBA" id="ARBA00022825"/>
    </source>
</evidence>
<dbReference type="InterPro" id="IPR009003">
    <property type="entry name" value="Peptidase_S1_PA"/>
</dbReference>
<dbReference type="RefSeq" id="WP_149123184.1">
    <property type="nucleotide sequence ID" value="NZ_VTFL01000006.1"/>
</dbReference>
<evidence type="ECO:0000256" key="3">
    <source>
        <dbReference type="ARBA" id="ARBA00022801"/>
    </source>
</evidence>
<comment type="caution">
    <text evidence="7">The sequence shown here is derived from an EMBL/GenBank/DDBJ whole genome shotgun (WGS) entry which is preliminary data.</text>
</comment>
<accession>A0A7V3ZJ06</accession>
<sequence>MNREKGVWQVLLIIFILGALIGGFIGSVGGYYFLHKNSFASSETKINNVVPTQEVYIPSSLGAFEKDIVTVIKKSMPAVVNISTITLVEDFFFGVYPSSGVGSGFIIDPKGYILTNYHVVEGARKIDVTLSEGKKYPGRVVGYDKRSDLAVIKIDAENLPALPLGDSDKLEPGQFAIAIGNPYGLNRTVTLGIVSALNRTIVEPNGVRLENLIQTDAAINPGNSGGPLINIKGEVIGINTAIKSDAQGIGFAIPINKAKQIADKLIKEGKITYPWIGIRGYAITPDMLDYIKFPVNKGVVIAEVVPGGPADKAGLKGGNRVIYVDSTQIIVGGDIITKIDGKPVESMEELRAEIQKRKVGDTVVLTYIRGGKEYTVKVKLEAMPEDLSG</sequence>
<dbReference type="InterPro" id="IPR051201">
    <property type="entry name" value="Chloro_Bact_Ser_Proteases"/>
</dbReference>
<dbReference type="Pfam" id="PF13365">
    <property type="entry name" value="Trypsin_2"/>
    <property type="match status" value="1"/>
</dbReference>
<dbReference type="PANTHER" id="PTHR43343:SF3">
    <property type="entry name" value="PROTEASE DO-LIKE 8, CHLOROPLASTIC"/>
    <property type="match status" value="1"/>
</dbReference>
<dbReference type="AlphaFoldDB" id="A0A7V3ZJ06"/>
<dbReference type="SMART" id="SM00228">
    <property type="entry name" value="PDZ"/>
    <property type="match status" value="1"/>
</dbReference>
<dbReference type="GO" id="GO:0004252">
    <property type="term" value="F:serine-type endopeptidase activity"/>
    <property type="evidence" value="ECO:0007669"/>
    <property type="project" value="InterPro"/>
</dbReference>